<reference evidence="4" key="1">
    <citation type="submission" date="2016-02" db="EMBL/GenBank/DDBJ databases">
        <title>Draft genome sequence of Microdochium bolleyi, a fungal endophyte of beachgrass.</title>
        <authorList>
            <consortium name="DOE Joint Genome Institute"/>
            <person name="David A.S."/>
            <person name="May G."/>
            <person name="Haridas S."/>
            <person name="Lim J."/>
            <person name="Wang M."/>
            <person name="Labutti K."/>
            <person name="Lipzen A."/>
            <person name="Barry K."/>
            <person name="Grigoriev I.V."/>
        </authorList>
    </citation>
    <scope>NUCLEOTIDE SEQUENCE [LARGE SCALE GENOMIC DNA]</scope>
    <source>
        <strain evidence="4">J235TASD1</strain>
    </source>
</reference>
<dbReference type="Proteomes" id="UP000070501">
    <property type="component" value="Unassembled WGS sequence"/>
</dbReference>
<dbReference type="OrthoDB" id="5245069at2759"/>
<feature type="domain" description="Heterokaryon incompatibility" evidence="2">
    <location>
        <begin position="127"/>
        <end position="271"/>
    </location>
</feature>
<gene>
    <name evidence="3" type="ORF">Micbo1qcDRAFT_209591</name>
</gene>
<dbReference type="PANTHER" id="PTHR24148">
    <property type="entry name" value="ANKYRIN REPEAT DOMAIN-CONTAINING PROTEIN 39 HOMOLOG-RELATED"/>
    <property type="match status" value="1"/>
</dbReference>
<dbReference type="InterPro" id="IPR010730">
    <property type="entry name" value="HET"/>
</dbReference>
<keyword evidence="4" id="KW-1185">Reference proteome</keyword>
<feature type="compositionally biased region" description="Basic and acidic residues" evidence="1">
    <location>
        <begin position="194"/>
        <end position="213"/>
    </location>
</feature>
<name>A0A136IML6_9PEZI</name>
<protein>
    <submittedName>
        <fullName evidence="3">Heterokaryon incompatibility protein-domain-containing protein</fullName>
    </submittedName>
</protein>
<dbReference type="STRING" id="196109.A0A136IML6"/>
<dbReference type="AlphaFoldDB" id="A0A136IML6"/>
<dbReference type="PANTHER" id="PTHR24148:SF64">
    <property type="entry name" value="HETEROKARYON INCOMPATIBILITY DOMAIN-CONTAINING PROTEIN"/>
    <property type="match status" value="1"/>
</dbReference>
<organism evidence="3 4">
    <name type="scientific">Microdochium bolleyi</name>
    <dbReference type="NCBI Taxonomy" id="196109"/>
    <lineage>
        <taxon>Eukaryota</taxon>
        <taxon>Fungi</taxon>
        <taxon>Dikarya</taxon>
        <taxon>Ascomycota</taxon>
        <taxon>Pezizomycotina</taxon>
        <taxon>Sordariomycetes</taxon>
        <taxon>Xylariomycetidae</taxon>
        <taxon>Xylariales</taxon>
        <taxon>Microdochiaceae</taxon>
        <taxon>Microdochium</taxon>
    </lineage>
</organism>
<dbReference type="InParanoid" id="A0A136IML6"/>
<feature type="region of interest" description="Disordered" evidence="1">
    <location>
        <begin position="194"/>
        <end position="220"/>
    </location>
</feature>
<dbReference type="EMBL" id="KQ964273">
    <property type="protein sequence ID" value="KXJ85879.1"/>
    <property type="molecule type" value="Genomic_DNA"/>
</dbReference>
<accession>A0A136IML6</accession>
<proteinExistence type="predicted"/>
<sequence>MYSTYTYRPLAPPSIRLIRILEEQKLEGQDDSQHHRRDDRPIRCKLVHLPPSGVPRVPEYIAISYVWGKEDTRTIILDGQRFEIPTNLWHALRRCRAWESIDTARDNDPRRGYGPRHITDTIFCVRRPWLFWADAICVNQADGEEKAREIPRMLDIFGSAKEVMGWLLHIVPPGINEATVGHALDVATAITDSAQKEQKEEESPASKDQDRQSTESTGLKGRPSWVSMWLGNESHLRQSLGLTEMQMADLAQNIFTIASLPWFRRLWIVQEYVAAQVSVALVLGPHLFDAFAFHHLFVLFSYRRAWSPHLNCAISMSRISDQLHKLGSGESKKNYKVARVPTLEHDMVYGLLGLALPLPDPMPSELTINYSVPWVLVCQHYARFIAEQTGDITFLARVRPVQNICRQATQLRGGRDNREGGGKDNNTPGSRGLPSWVPGFTCQSMVTSPAPWHFHEPDRSRGHRIIFTETVGGLAMTLDAIVLGKPATMTTNTNLVQVQEEYYDEATPPPPFLRSEAHHFIRGVLRPAASLQKRALEDVMTSWISMLESTVDHHKEPSEAAWIRKTFASWALGKDTSSRLRHLDKGLDPTRPKIAGRTFSSRGRNVWGRMRDESVNKNCIVTQDGLGWLALFLDELHPDRDVVALLRGLEDYPALLRESPGDDGTSCDSRRYSFVGLLLERVPLAGKVWEKCWLQELGGLGSLEWSRITII</sequence>
<evidence type="ECO:0000313" key="3">
    <source>
        <dbReference type="EMBL" id="KXJ85879.1"/>
    </source>
</evidence>
<dbReference type="InterPro" id="IPR052895">
    <property type="entry name" value="HetReg/Transcr_Mod"/>
</dbReference>
<evidence type="ECO:0000313" key="4">
    <source>
        <dbReference type="Proteomes" id="UP000070501"/>
    </source>
</evidence>
<evidence type="ECO:0000256" key="1">
    <source>
        <dbReference type="SAM" id="MobiDB-lite"/>
    </source>
</evidence>
<feature type="compositionally biased region" description="Basic and acidic residues" evidence="1">
    <location>
        <begin position="413"/>
        <end position="422"/>
    </location>
</feature>
<feature type="region of interest" description="Disordered" evidence="1">
    <location>
        <begin position="409"/>
        <end position="433"/>
    </location>
</feature>
<dbReference type="Pfam" id="PF06985">
    <property type="entry name" value="HET"/>
    <property type="match status" value="1"/>
</dbReference>
<evidence type="ECO:0000259" key="2">
    <source>
        <dbReference type="Pfam" id="PF06985"/>
    </source>
</evidence>